<evidence type="ECO:0000313" key="15">
    <source>
        <dbReference type="Proteomes" id="UP000749559"/>
    </source>
</evidence>
<feature type="region of interest" description="Disordered" evidence="10">
    <location>
        <begin position="1410"/>
        <end position="1474"/>
    </location>
</feature>
<dbReference type="Pfam" id="PF18296">
    <property type="entry name" value="MID_MedPIWI"/>
    <property type="match status" value="1"/>
</dbReference>
<dbReference type="Pfam" id="PF11597">
    <property type="entry name" value="Med13_N"/>
    <property type="match status" value="1"/>
</dbReference>
<evidence type="ECO:0000256" key="5">
    <source>
        <dbReference type="ARBA" id="ARBA00023015"/>
    </source>
</evidence>
<dbReference type="Pfam" id="PF06333">
    <property type="entry name" value="Med13_C"/>
    <property type="match status" value="1"/>
</dbReference>
<feature type="domain" description="MID" evidence="13">
    <location>
        <begin position="1302"/>
        <end position="1557"/>
    </location>
</feature>
<keyword evidence="6 9" id="KW-0010">Activator</keyword>
<dbReference type="InterPro" id="IPR021643">
    <property type="entry name" value="Mediator_Med13_N"/>
</dbReference>
<dbReference type="InterPro" id="IPR041285">
    <property type="entry name" value="MID_MedPIWI"/>
</dbReference>
<dbReference type="GO" id="GO:0045944">
    <property type="term" value="P:positive regulation of transcription by RNA polymerase II"/>
    <property type="evidence" value="ECO:0007669"/>
    <property type="project" value="TreeGrafter"/>
</dbReference>
<feature type="compositionally biased region" description="Polar residues" evidence="10">
    <location>
        <begin position="714"/>
        <end position="730"/>
    </location>
</feature>
<gene>
    <name evidence="14" type="ORF">OFUS_LOCUS24784</name>
</gene>
<keyword evidence="8 9" id="KW-0539">Nucleus</keyword>
<feature type="compositionally biased region" description="Polar residues" evidence="10">
    <location>
        <begin position="523"/>
        <end position="558"/>
    </location>
</feature>
<keyword evidence="15" id="KW-1185">Reference proteome</keyword>
<dbReference type="Proteomes" id="UP000749559">
    <property type="component" value="Unassembled WGS sequence"/>
</dbReference>
<keyword evidence="5 9" id="KW-0805">Transcription regulation</keyword>
<evidence type="ECO:0000313" key="14">
    <source>
        <dbReference type="EMBL" id="CAH1800949.1"/>
    </source>
</evidence>
<accession>A0A8S4Q2I0</accession>
<feature type="compositionally biased region" description="Polar residues" evidence="10">
    <location>
        <begin position="1881"/>
        <end position="1894"/>
    </location>
</feature>
<dbReference type="PANTHER" id="PTHR48249:SF3">
    <property type="entry name" value="MEDIATOR OF RNA POLYMERASE II TRANSCRIPTION SUBUNIT 13"/>
    <property type="match status" value="1"/>
</dbReference>
<feature type="region of interest" description="Disordered" evidence="10">
    <location>
        <begin position="379"/>
        <end position="405"/>
    </location>
</feature>
<feature type="compositionally biased region" description="Polar residues" evidence="10">
    <location>
        <begin position="1804"/>
        <end position="1815"/>
    </location>
</feature>
<feature type="region of interest" description="Disordered" evidence="10">
    <location>
        <begin position="1804"/>
        <end position="1825"/>
    </location>
</feature>
<feature type="region of interest" description="Disordered" evidence="10">
    <location>
        <begin position="451"/>
        <end position="564"/>
    </location>
</feature>
<dbReference type="EMBL" id="CAIIXF020000012">
    <property type="protein sequence ID" value="CAH1800949.1"/>
    <property type="molecule type" value="Genomic_DNA"/>
</dbReference>
<evidence type="ECO:0000259" key="11">
    <source>
        <dbReference type="Pfam" id="PF06333"/>
    </source>
</evidence>
<comment type="caution">
    <text evidence="14">The sequence shown here is derived from an EMBL/GenBank/DDBJ whole genome shotgun (WGS) entry which is preliminary data.</text>
</comment>
<feature type="region of interest" description="Disordered" evidence="10">
    <location>
        <begin position="1860"/>
        <end position="1903"/>
    </location>
</feature>
<evidence type="ECO:0000259" key="12">
    <source>
        <dbReference type="Pfam" id="PF11597"/>
    </source>
</evidence>
<feature type="compositionally biased region" description="Polar residues" evidence="10">
    <location>
        <begin position="777"/>
        <end position="789"/>
    </location>
</feature>
<evidence type="ECO:0000256" key="3">
    <source>
        <dbReference type="ARBA" id="ARBA00019618"/>
    </source>
</evidence>
<feature type="region of interest" description="Disordered" evidence="10">
    <location>
        <begin position="747"/>
        <end position="793"/>
    </location>
</feature>
<dbReference type="PANTHER" id="PTHR48249">
    <property type="entry name" value="MEDIATOR OF RNA POLYMERASE II TRANSCRIPTION SUBUNIT 13"/>
    <property type="match status" value="1"/>
</dbReference>
<dbReference type="OrthoDB" id="103819at2759"/>
<evidence type="ECO:0000256" key="7">
    <source>
        <dbReference type="ARBA" id="ARBA00023163"/>
    </source>
</evidence>
<feature type="region of interest" description="Disordered" evidence="10">
    <location>
        <begin position="633"/>
        <end position="731"/>
    </location>
</feature>
<evidence type="ECO:0000256" key="9">
    <source>
        <dbReference type="RuleBase" id="RU364134"/>
    </source>
</evidence>
<feature type="compositionally biased region" description="Polar residues" evidence="10">
    <location>
        <begin position="660"/>
        <end position="671"/>
    </location>
</feature>
<dbReference type="GO" id="GO:0003713">
    <property type="term" value="F:transcription coactivator activity"/>
    <property type="evidence" value="ECO:0007669"/>
    <property type="project" value="TreeGrafter"/>
</dbReference>
<feature type="region of interest" description="Disordered" evidence="10">
    <location>
        <begin position="805"/>
        <end position="825"/>
    </location>
</feature>
<evidence type="ECO:0000256" key="4">
    <source>
        <dbReference type="ARBA" id="ARBA00022491"/>
    </source>
</evidence>
<dbReference type="InterPro" id="IPR009401">
    <property type="entry name" value="Med13_C"/>
</dbReference>
<protein>
    <recommendedName>
        <fullName evidence="3 9">Mediator of RNA polymerase II transcription subunit 13</fullName>
    </recommendedName>
</protein>
<dbReference type="GO" id="GO:0016592">
    <property type="term" value="C:mediator complex"/>
    <property type="evidence" value="ECO:0007669"/>
    <property type="project" value="InterPro"/>
</dbReference>
<name>A0A8S4Q2I0_OWEFU</name>
<evidence type="ECO:0000256" key="8">
    <source>
        <dbReference type="ARBA" id="ARBA00023242"/>
    </source>
</evidence>
<comment type="subunit">
    <text evidence="9">Component of the Mediator complex.</text>
</comment>
<evidence type="ECO:0000259" key="13">
    <source>
        <dbReference type="Pfam" id="PF18296"/>
    </source>
</evidence>
<reference evidence="14" key="1">
    <citation type="submission" date="2022-03" db="EMBL/GenBank/DDBJ databases">
        <authorList>
            <person name="Martin C."/>
        </authorList>
    </citation>
    <scope>NUCLEOTIDE SEQUENCE</scope>
</reference>
<feature type="region of interest" description="Disordered" evidence="10">
    <location>
        <begin position="953"/>
        <end position="974"/>
    </location>
</feature>
<feature type="compositionally biased region" description="Basic and acidic residues" evidence="10">
    <location>
        <begin position="1437"/>
        <end position="1464"/>
    </location>
</feature>
<comment type="similarity">
    <text evidence="2 9">Belongs to the Mediator complex subunit 13 family.</text>
</comment>
<keyword evidence="7 9" id="KW-0804">Transcription</keyword>
<feature type="compositionally biased region" description="Basic and acidic residues" evidence="10">
    <location>
        <begin position="676"/>
        <end position="700"/>
    </location>
</feature>
<evidence type="ECO:0000256" key="1">
    <source>
        <dbReference type="ARBA" id="ARBA00004123"/>
    </source>
</evidence>
<feature type="compositionally biased region" description="Polar residues" evidence="10">
    <location>
        <begin position="490"/>
        <end position="514"/>
    </location>
</feature>
<evidence type="ECO:0000256" key="6">
    <source>
        <dbReference type="ARBA" id="ARBA00023159"/>
    </source>
</evidence>
<proteinExistence type="inferred from homology"/>
<comment type="function">
    <text evidence="9">Component of the Mediator complex, a coactivator involved in regulated transcription of nearly all RNA polymerase II-dependent genes. Mediator functions as a bridge to convey information from gene-specific regulatory proteins to the basal RNA polymerase II transcription machinery. Mediator is recruited to promoters by direct interactions with regulatory proteins and serves as a scaffold for the assembly of a functional preinitiation complex with RNA polymerase II and the general transcription factors.</text>
</comment>
<feature type="domain" description="Mediator complex subunit Med13 C-terminal" evidence="11">
    <location>
        <begin position="1600"/>
        <end position="2018"/>
    </location>
</feature>
<evidence type="ECO:0000256" key="2">
    <source>
        <dbReference type="ARBA" id="ARBA00009354"/>
    </source>
</evidence>
<evidence type="ECO:0000256" key="10">
    <source>
        <dbReference type="SAM" id="MobiDB-lite"/>
    </source>
</evidence>
<comment type="subcellular location">
    <subcellularLocation>
        <location evidence="1 9">Nucleus</location>
    </subcellularLocation>
</comment>
<dbReference type="InterPro" id="IPR051139">
    <property type="entry name" value="Mediator_complx_sub13"/>
</dbReference>
<organism evidence="14 15">
    <name type="scientific">Owenia fusiformis</name>
    <name type="common">Polychaete worm</name>
    <dbReference type="NCBI Taxonomy" id="6347"/>
    <lineage>
        <taxon>Eukaryota</taxon>
        <taxon>Metazoa</taxon>
        <taxon>Spiralia</taxon>
        <taxon>Lophotrochozoa</taxon>
        <taxon>Annelida</taxon>
        <taxon>Polychaeta</taxon>
        <taxon>Sedentaria</taxon>
        <taxon>Canalipalpata</taxon>
        <taxon>Sabellida</taxon>
        <taxon>Oweniida</taxon>
        <taxon>Oweniidae</taxon>
        <taxon>Owenia</taxon>
    </lineage>
</organism>
<feature type="domain" description="Mediator complex subunit Med13 N-terminal" evidence="12">
    <location>
        <begin position="12"/>
        <end position="226"/>
    </location>
</feature>
<keyword evidence="4 9" id="KW-0678">Repressor</keyword>
<sequence>MSFQSPAGNGCSLEDCHTNLFALTDLCGIKWRSLGTEEFCTDPLEDPVLKSYTRCLQSDILCVWRRGRKCASESQPKDHPKELWIFWYGEEPSNVDNLIASQLKVLDQGSWEHGLSYECRCLLFKALHNLIERCLLTQGFVRLGRWFVQPYNNSQSQGNRDISAHLSISFSFFLHGESTVCASIDVRQHLPVRHLSQQQLNASLGGSTPTQVILAPYGLAGILSGVTYKDSDQVALKTLEEWRQFFPIELPPDGAANNSFEPNTLGSVIEVIVAGVRMKYPTCFVLTVDADTDHPPGGAQPSDASAKSLDVNLQTDNAAAAGAGIINGDPFCQRLATKVWQENCTNQTHNNHRSQGKSNEDASVVGVWDFQPPNTKNHCGCQKKKLSNRANQGKSGKHFKGDKTDKLFEKQQSRMSRNMTAFHRRSPALDDMMTVEVDMLMQRVPSAQFNGGFKGGASSQQSGGGIPQLRNTNFDSADSPGVPSPLAAPTASNSITHGATDPTMPTLSPQQPQIKQEKPDPPQNTENAEPTTQEGFIQRTNGSIKTEPYTTGYTSSETIKTEKVSSWLENHRQATESKGIKRPMLPKSAYDESDVASVKETLYDFNVLNAWLDHPVKRLCHYPREVICVKQEKTQPSATNAPDPQAPMHDPYEFSEESSSHANILTTTSKRLSYRASRDDSLGRPPFSKEEEVGRDRKGSDSGGVTIKEEKTDSVFNGETSPGNFGSNFLSEKDLVPKYHDLDKMFDTSDDDSNDGNMHHISAPVGPSTLLDEKPVKSQTQSSLASSTGAGPIGATELAHMFPTPPSHEETALSPSMGVEPHSESTGFDAIVGRTEAPNHYGHLANTEEHRKELSTVFKPPMTAKFISAGRYAPIELPSNNQGQVARTMDCTYKPSWQYPVGPMTPIPNLPLVDSKPPIQPPSTYANIPSIENLGNLQRTPVAERGGLMEQTSPAAYQGGSVPQRTPGSYELQSPASNASSYIKNLNSVDPQGTNSTIPEAHGLVVNITLMDSMLNIYRDHNFDSCNMCVCYMNIKGSDSGLYLADKTNEPQLNCICGFSAVTNRKYGYRAGLFYEDEVDISGIRDDRLERRKPSLLTLKPDLEKENSIVEMPQEILNLLQGQFTTPFPSVTVLNVFNRLKTFSLVNSQQRMNILEIQDGCDVCYNGLEQGRQCVDDNSPTKLDDVIQKSKCLHKWPYLHNMAKLPTNAAEVVRLLKSLQPQLQEAIQDKRQTKLWENKYKIAGPLSWKDFHLMAGRGNEEASEPQPIPSLMVGFDKEWLSLAPQSLRYWDKLLLEPYGKQRNVAYAVVAPDNDIILQHVRGFFKELSTVYELCRLGKHRQFKHLRDGIMRVGTKEASSISNKDSNIDDWFDNIGDSPVAAKLRLYAQVCQQYLGALITEQVSDKSVFDDVKKEQTSGGPLKPHQRSNLPEYSPHPHTPDNRDRENHDEKEKDKDDTSHDKDQNQDSESNEPTPSIVVYIVDPFNFGTEFSDLNRLSTLGLLRCFQHMVKSMSGDAAKNNIQLQIVPLQSLLSQKNSEIRGQFIKSMAMSVFAQCKRQLHYAAPGKSLTGMGPSAKAEMMLQRKIRKPPIFQNDNYNIFSPPYILASQTDAQSIIVATMGEQQQEVPVTAVLYCGYCLSEDQRWLLAVCTDERGELLETVTINIEIPDRNRRRKASARKIGLQKLWDFILGVCAKTTTSWRLVIGRFGRLGHGELKGWAGFLSKKSLLKSSMQLREICDMCAVLATGNTPSIHSACLVSMELQASFRIMSDSVKPEDKRSSGLDINTPQDSSATHILVFPTSATAQSNSNTNAPPQNHLDPLSNNQFPDLVDDDIFDLKDDLDNMEMIGQDLNLNELFNMPPSPIAEDPTSPRPDGILPGSPTNGNAVNQQPSKSGVRESVDGEEAPNLLQQPLAMGYYVSTAKTGPLPKWFWSPFPQAEGATPTFFKSALHIHSPLVHQNQDELLNQAQKHSHPLDSSYTTDVLRYVLEGYNSLSWLTFDAVANDRSSCLPVHFVVLMQLYHAMEAYV</sequence>